<dbReference type="Gene3D" id="3.40.50.1000">
    <property type="entry name" value="HAD superfamily/HAD-like"/>
    <property type="match status" value="1"/>
</dbReference>
<dbReference type="SUPFAM" id="SSF55729">
    <property type="entry name" value="Acyl-CoA N-acyltransferases (Nat)"/>
    <property type="match status" value="1"/>
</dbReference>
<dbReference type="Gene3D" id="3.40.50.1110">
    <property type="entry name" value="SGNH hydrolase"/>
    <property type="match status" value="1"/>
</dbReference>
<gene>
    <name evidence="1" type="ORF">NGB36_27835</name>
</gene>
<dbReference type="Proteomes" id="UP001057702">
    <property type="component" value="Unassembled WGS sequence"/>
</dbReference>
<protein>
    <submittedName>
        <fullName evidence="1">HAD-IIIC family phosphatase</fullName>
    </submittedName>
</protein>
<dbReference type="EMBL" id="JANFNG010000032">
    <property type="protein sequence ID" value="MCQ4084286.1"/>
    <property type="molecule type" value="Genomic_DNA"/>
</dbReference>
<dbReference type="RefSeq" id="WP_255923342.1">
    <property type="nucleotide sequence ID" value="NZ_JANFNG010000032.1"/>
</dbReference>
<accession>A0ABT1Q2X7</accession>
<dbReference type="InterPro" id="IPR010033">
    <property type="entry name" value="HAD_SF_ppase_IIIC"/>
</dbReference>
<evidence type="ECO:0000313" key="1">
    <source>
        <dbReference type="EMBL" id="MCQ4084286.1"/>
    </source>
</evidence>
<dbReference type="InterPro" id="IPR016181">
    <property type="entry name" value="Acyl_CoA_acyltransferase"/>
</dbReference>
<keyword evidence="2" id="KW-1185">Reference proteome</keyword>
<dbReference type="InterPro" id="IPR010037">
    <property type="entry name" value="FkbH_domain"/>
</dbReference>
<name>A0ABT1Q2X7_9ACTN</name>
<dbReference type="InterPro" id="IPR023214">
    <property type="entry name" value="HAD_sf"/>
</dbReference>
<sequence length="639" mass="68840">MSGLREVRELHAAGQLAAAYPRVRTLLDRLDADRLAGAGVILSRLAPGEVLRHHPGTQVVRVTVSAGRAVPGAVVAPLAAEFARHGMLPDVRAGEFNGWVGELTDPSSPLAAHRPDLALCVLDPFTVFEGLPQTWSAADAERVLGERLDLIARLAASHRQQRPGSTLVLNTVPLLRHHAQQLLDLASRAELGIAWREFTSGLLRLSRPGEGVVVLDLDPVTAAGARADDPRMGVHAGSPLATSLLAGYAREVAHLARALRGDTKKCLVLDLDGTLWDGTLDADGPDGVQVGAAHRQLQAAVRQLGSQGVLVALCTKNDEERVRRALRAHPGMLLREGDFTTIAAGWGPKHEALVRIAEELGLSTGSLVFVDDTAAERDLVRSALPGTAVPALDAEPALHTDRLLADGWFDTLKLTDDDRARPERYRRRARRARLREELLDHRAFLRSLDVVVRIAPATAPDLPRIAQLTARTNRLNATGARWTTAEVTDRARTGAVLGIRAADRFGDEGLAGALFIRPEPVRWTLENLALSCRVLGREIEDACLAALVAAARDAGARQLRAHWRDTGANAAVRELYLRHGFAPERPDGRNGRNGPDGLWVFARPTAAPQQPPEHVEIDITMQATMQATVEEGSCAASGN</sequence>
<comment type="caution">
    <text evidence="1">The sequence shown here is derived from an EMBL/GenBank/DDBJ whole genome shotgun (WGS) entry which is preliminary data.</text>
</comment>
<dbReference type="InterPro" id="IPR036412">
    <property type="entry name" value="HAD-like_sf"/>
</dbReference>
<dbReference type="Gene3D" id="3.40.630.30">
    <property type="match status" value="1"/>
</dbReference>
<dbReference type="NCBIfam" id="TIGR01686">
    <property type="entry name" value="FkbH"/>
    <property type="match status" value="1"/>
</dbReference>
<dbReference type="SUPFAM" id="SSF56784">
    <property type="entry name" value="HAD-like"/>
    <property type="match status" value="1"/>
</dbReference>
<proteinExistence type="predicted"/>
<evidence type="ECO:0000313" key="2">
    <source>
        <dbReference type="Proteomes" id="UP001057702"/>
    </source>
</evidence>
<reference evidence="1" key="1">
    <citation type="submission" date="2022-06" db="EMBL/GenBank/DDBJ databases">
        <title>Draft genome sequence of Streptomyces sp. RB6PN25 isolated from peat swamp forest in Thailand.</title>
        <authorList>
            <person name="Duangmal K."/>
            <person name="Klaysubun C."/>
        </authorList>
    </citation>
    <scope>NUCLEOTIDE SEQUENCE</scope>
    <source>
        <strain evidence="1">RB6PN25</strain>
    </source>
</reference>
<dbReference type="InterPro" id="IPR036514">
    <property type="entry name" value="SGNH_hydro_sf"/>
</dbReference>
<organism evidence="1 2">
    <name type="scientific">Streptomyces humicola</name>
    <dbReference type="NCBI Taxonomy" id="2953240"/>
    <lineage>
        <taxon>Bacteria</taxon>
        <taxon>Bacillati</taxon>
        <taxon>Actinomycetota</taxon>
        <taxon>Actinomycetes</taxon>
        <taxon>Kitasatosporales</taxon>
        <taxon>Streptomycetaceae</taxon>
        <taxon>Streptomyces</taxon>
    </lineage>
</organism>
<dbReference type="NCBIfam" id="TIGR01681">
    <property type="entry name" value="HAD-SF-IIIC"/>
    <property type="match status" value="1"/>
</dbReference>